<dbReference type="OrthoDB" id="3399802at2"/>
<comment type="caution">
    <text evidence="2">The sequence shown here is derived from an EMBL/GenBank/DDBJ whole genome shotgun (WGS) entry which is preliminary data.</text>
</comment>
<dbReference type="Proteomes" id="UP000246303">
    <property type="component" value="Unassembled WGS sequence"/>
</dbReference>
<dbReference type="RefSeq" id="WP_110105887.1">
    <property type="nucleotide sequence ID" value="NZ_JACBZZ010000001.1"/>
</dbReference>
<dbReference type="Pfam" id="PF09339">
    <property type="entry name" value="HTH_IclR"/>
    <property type="match status" value="1"/>
</dbReference>
<protein>
    <submittedName>
        <fullName evidence="2">Transcriptional regulator</fullName>
    </submittedName>
</protein>
<dbReference type="GO" id="GO:0006355">
    <property type="term" value="P:regulation of DNA-templated transcription"/>
    <property type="evidence" value="ECO:0007669"/>
    <property type="project" value="InterPro"/>
</dbReference>
<feature type="domain" description="HTH iclR-type" evidence="1">
    <location>
        <begin position="7"/>
        <end position="50"/>
    </location>
</feature>
<dbReference type="SUPFAM" id="SSF46785">
    <property type="entry name" value="Winged helix' DNA-binding domain"/>
    <property type="match status" value="1"/>
</dbReference>
<sequence length="249" mass="25275">MSKARTTVLARLRLHDATLSVEELSAETGQHPNTVREHLEALVETSYATRTAAPKVGRGRPAWQYQASASPAGPVGYAALAAALAKHIALHSHHPAAEGEAAGRAWAQALKPAGNSPDNLPEFSAATAPEGGGAAAKTISKAAAKTARSGVSNALVEAGFGVQKNRDATELVLTTCPIVEAARDNPEVVCAVHLGLVKGLLTGSGLAESEVELLPFSGLGRCTLHLPLGAAAGTQATGKETTAHAAGTP</sequence>
<dbReference type="InterPro" id="IPR036388">
    <property type="entry name" value="WH-like_DNA-bd_sf"/>
</dbReference>
<dbReference type="GO" id="GO:0003677">
    <property type="term" value="F:DNA binding"/>
    <property type="evidence" value="ECO:0007669"/>
    <property type="project" value="InterPro"/>
</dbReference>
<keyword evidence="3" id="KW-1185">Reference proteome</keyword>
<dbReference type="Gene3D" id="1.10.10.10">
    <property type="entry name" value="Winged helix-like DNA-binding domain superfamily/Winged helix DNA-binding domain"/>
    <property type="match status" value="1"/>
</dbReference>
<evidence type="ECO:0000313" key="2">
    <source>
        <dbReference type="EMBL" id="PXA66022.1"/>
    </source>
</evidence>
<gene>
    <name evidence="2" type="ORF">CVS29_08510</name>
</gene>
<name>A0A2V3DSU1_9MICC</name>
<organism evidence="2 3">
    <name type="scientific">Arthrobacter psychrochitiniphilus</name>
    <dbReference type="NCBI Taxonomy" id="291045"/>
    <lineage>
        <taxon>Bacteria</taxon>
        <taxon>Bacillati</taxon>
        <taxon>Actinomycetota</taxon>
        <taxon>Actinomycetes</taxon>
        <taxon>Micrococcales</taxon>
        <taxon>Micrococcaceae</taxon>
        <taxon>Arthrobacter</taxon>
    </lineage>
</organism>
<evidence type="ECO:0000259" key="1">
    <source>
        <dbReference type="Pfam" id="PF09339"/>
    </source>
</evidence>
<dbReference type="AlphaFoldDB" id="A0A2V3DSU1"/>
<dbReference type="InterPro" id="IPR036390">
    <property type="entry name" value="WH_DNA-bd_sf"/>
</dbReference>
<dbReference type="EMBL" id="QHLZ01000004">
    <property type="protein sequence ID" value="PXA66022.1"/>
    <property type="molecule type" value="Genomic_DNA"/>
</dbReference>
<evidence type="ECO:0000313" key="3">
    <source>
        <dbReference type="Proteomes" id="UP000246303"/>
    </source>
</evidence>
<proteinExistence type="predicted"/>
<accession>A0A2V3DSU1</accession>
<dbReference type="InterPro" id="IPR005471">
    <property type="entry name" value="Tscrpt_reg_IclR_N"/>
</dbReference>
<reference evidence="2 3" key="1">
    <citation type="submission" date="2018-05" db="EMBL/GenBank/DDBJ databases">
        <title>Genetic diversity of glacier-inhabiting Cryobacterium bacteria in China and description of Cryobacterium mengkeensis sp. nov. and Arthrobacter glacialis sp. nov.</title>
        <authorList>
            <person name="Liu Q."/>
            <person name="Xin Y.-H."/>
        </authorList>
    </citation>
    <scope>NUCLEOTIDE SEQUENCE [LARGE SCALE GENOMIC DNA]</scope>
    <source>
        <strain evidence="2 3">GP3</strain>
    </source>
</reference>